<dbReference type="AlphaFoldDB" id="A0A133NZQ5"/>
<evidence type="ECO:0000313" key="2">
    <source>
        <dbReference type="Proteomes" id="UP000070401"/>
    </source>
</evidence>
<protein>
    <submittedName>
        <fullName evidence="1">Uncharacterized protein</fullName>
    </submittedName>
</protein>
<name>A0A133NZQ5_FUSNU</name>
<organism evidence="1 2">
    <name type="scientific">Fusobacterium nucleatum</name>
    <dbReference type="NCBI Taxonomy" id="851"/>
    <lineage>
        <taxon>Bacteria</taxon>
        <taxon>Fusobacteriati</taxon>
        <taxon>Fusobacteriota</taxon>
        <taxon>Fusobacteriia</taxon>
        <taxon>Fusobacteriales</taxon>
        <taxon>Fusobacteriaceae</taxon>
        <taxon>Fusobacterium</taxon>
    </lineage>
</organism>
<dbReference type="Proteomes" id="UP000070401">
    <property type="component" value="Unassembled WGS sequence"/>
</dbReference>
<dbReference type="EMBL" id="LRPY01000103">
    <property type="protein sequence ID" value="KXA21764.1"/>
    <property type="molecule type" value="Genomic_DNA"/>
</dbReference>
<reference evidence="2" key="1">
    <citation type="submission" date="2016-01" db="EMBL/GenBank/DDBJ databases">
        <authorList>
            <person name="Mitreva M."/>
            <person name="Pepin K.H."/>
            <person name="Mihindukulasuriya K.A."/>
            <person name="Fulton R."/>
            <person name="Fronick C."/>
            <person name="O'Laughlin M."/>
            <person name="Miner T."/>
            <person name="Herter B."/>
            <person name="Rosa B.A."/>
            <person name="Cordes M."/>
            <person name="Tomlinson C."/>
            <person name="Wollam A."/>
            <person name="Palsikar V.B."/>
            <person name="Mardis E.R."/>
            <person name="Wilson R.K."/>
        </authorList>
    </citation>
    <scope>NUCLEOTIDE SEQUENCE [LARGE SCALE GENOMIC DNA]</scope>
    <source>
        <strain evidence="2">MJR7757B</strain>
    </source>
</reference>
<sequence>MIHYNKEELVMKKILLGLLLVLSTVVLADGYGFSVEENLGYYEGESVYDEFGNNKYTGQTREYELRQAEKNKNNRNNNYTVEKTYKISGVIVDDNVNTKDVNAIINSCLIVVENDQNLYNIIMDTKNSDVIDVIYDRKLNKSKFDNGWMSVEYIADLIKKNDSKFIPIENLRRMYLLH</sequence>
<evidence type="ECO:0000313" key="1">
    <source>
        <dbReference type="EMBL" id="KXA21764.1"/>
    </source>
</evidence>
<dbReference type="PATRIC" id="fig|851.8.peg.1065"/>
<accession>A0A133NZQ5</accession>
<comment type="caution">
    <text evidence="1">The sequence shown here is derived from an EMBL/GenBank/DDBJ whole genome shotgun (WGS) entry which is preliminary data.</text>
</comment>
<keyword evidence="2" id="KW-1185">Reference proteome</keyword>
<gene>
    <name evidence="1" type="ORF">HMPREF3221_01063</name>
</gene>
<proteinExistence type="predicted"/>